<keyword evidence="1" id="KW-0812">Transmembrane</keyword>
<protein>
    <submittedName>
        <fullName evidence="2">Uncharacterized protein</fullName>
    </submittedName>
</protein>
<dbReference type="AlphaFoldDB" id="A0A369YE59"/>
<organism evidence="2 3">
    <name type="scientific">Haemophilus sputorum</name>
    <dbReference type="NCBI Taxonomy" id="1078480"/>
    <lineage>
        <taxon>Bacteria</taxon>
        <taxon>Pseudomonadati</taxon>
        <taxon>Pseudomonadota</taxon>
        <taxon>Gammaproteobacteria</taxon>
        <taxon>Pasteurellales</taxon>
        <taxon>Pasteurellaceae</taxon>
        <taxon>Haemophilus</taxon>
    </lineage>
</organism>
<evidence type="ECO:0000256" key="1">
    <source>
        <dbReference type="SAM" id="Phobius"/>
    </source>
</evidence>
<dbReference type="Proteomes" id="UP000253872">
    <property type="component" value="Unassembled WGS sequence"/>
</dbReference>
<evidence type="ECO:0000313" key="3">
    <source>
        <dbReference type="Proteomes" id="UP000253872"/>
    </source>
</evidence>
<evidence type="ECO:0000313" key="2">
    <source>
        <dbReference type="EMBL" id="RDE70911.1"/>
    </source>
</evidence>
<feature type="transmembrane region" description="Helical" evidence="1">
    <location>
        <begin position="92"/>
        <end position="114"/>
    </location>
</feature>
<name>A0A369YE59_9PAST</name>
<comment type="caution">
    <text evidence="2">The sequence shown here is derived from an EMBL/GenBank/DDBJ whole genome shotgun (WGS) entry which is preliminary data.</text>
</comment>
<dbReference type="EMBL" id="QEPN01000006">
    <property type="protein sequence ID" value="RDE70911.1"/>
    <property type="molecule type" value="Genomic_DNA"/>
</dbReference>
<keyword evidence="1" id="KW-1133">Transmembrane helix</keyword>
<keyword evidence="1" id="KW-0472">Membrane</keyword>
<accession>A0A369YE59</accession>
<dbReference type="RefSeq" id="WP_111403456.1">
    <property type="nucleotide sequence ID" value="NZ_QEPN01000006.1"/>
</dbReference>
<gene>
    <name evidence="2" type="ORF">DPV93_07840</name>
</gene>
<reference evidence="2 3" key="1">
    <citation type="submission" date="2018-05" db="EMBL/GenBank/DDBJ databases">
        <title>Draft Genome Sequences for a Diverse set of 7 Haemophilus Species.</title>
        <authorList>
            <person name="Nichols M."/>
            <person name="Topaz N."/>
            <person name="Wang X."/>
            <person name="Wang X."/>
            <person name="Boxrud D."/>
        </authorList>
    </citation>
    <scope>NUCLEOTIDE SEQUENCE [LARGE SCALE GENOMIC DNA]</scope>
    <source>
        <strain evidence="2 3">C2002001239</strain>
    </source>
</reference>
<proteinExistence type="predicted"/>
<sequence length="116" mass="13242">MTSSTHIEPFEAQSINSTSFAARLGHGLGKLFLATKNKAKSKYQQVTLGINQSLEEEEARRFFEVQMALDAQAEDYEQLLVEQRKHWIKKTVLFCFLTFILGSAATICVLYNYVIF</sequence>